<evidence type="ECO:0000256" key="1">
    <source>
        <dbReference type="SAM" id="MobiDB-lite"/>
    </source>
</evidence>
<evidence type="ECO:0000313" key="2">
    <source>
        <dbReference type="EMBL" id="MFB8776474.1"/>
    </source>
</evidence>
<sequence>MRGVTSVLWIGAARVAASLILRPGTGREEKTPANPVSEDDRLAPAA</sequence>
<organism evidence="2 3">
    <name type="scientific">Streptomyces broussonetiae</name>
    <dbReference type="NCBI Taxonomy" id="2686304"/>
    <lineage>
        <taxon>Bacteria</taxon>
        <taxon>Bacillati</taxon>
        <taxon>Actinomycetota</taxon>
        <taxon>Actinomycetes</taxon>
        <taxon>Kitasatosporales</taxon>
        <taxon>Streptomycetaceae</taxon>
        <taxon>Streptomyces</taxon>
    </lineage>
</organism>
<dbReference type="RefSeq" id="WP_376735015.1">
    <property type="nucleotide sequence ID" value="NZ_JAYMRP010000031.1"/>
</dbReference>
<accession>A0ABV5EHZ4</accession>
<comment type="caution">
    <text evidence="2">The sequence shown here is derived from an EMBL/GenBank/DDBJ whole genome shotgun (WGS) entry which is preliminary data.</text>
</comment>
<keyword evidence="3" id="KW-1185">Reference proteome</keyword>
<feature type="region of interest" description="Disordered" evidence="1">
    <location>
        <begin position="24"/>
        <end position="46"/>
    </location>
</feature>
<dbReference type="Proteomes" id="UP001585080">
    <property type="component" value="Unassembled WGS sequence"/>
</dbReference>
<gene>
    <name evidence="2" type="ORF">VSS16_27665</name>
</gene>
<name>A0ABV5EHZ4_9ACTN</name>
<dbReference type="EMBL" id="JAYMRP010000031">
    <property type="protein sequence ID" value="MFB8776474.1"/>
    <property type="molecule type" value="Genomic_DNA"/>
</dbReference>
<proteinExistence type="predicted"/>
<evidence type="ECO:0000313" key="3">
    <source>
        <dbReference type="Proteomes" id="UP001585080"/>
    </source>
</evidence>
<protein>
    <submittedName>
        <fullName evidence="2">Uncharacterized protein</fullName>
    </submittedName>
</protein>
<reference evidence="2 3" key="1">
    <citation type="submission" date="2024-01" db="EMBL/GenBank/DDBJ databases">
        <title>Genome mining of biosynthetic gene clusters to explore secondary metabolites of Streptomyces sp.</title>
        <authorList>
            <person name="Baig A."/>
            <person name="Ajitkumar Shintre N."/>
            <person name="Kumar H."/>
            <person name="Anbarasu A."/>
            <person name="Ramaiah S."/>
        </authorList>
    </citation>
    <scope>NUCLEOTIDE SEQUENCE [LARGE SCALE GENOMIC DNA]</scope>
    <source>
        <strain evidence="2 3">A57</strain>
    </source>
</reference>